<organism evidence="3 4">
    <name type="scientific">Sinocyclocheilus rhinocerous</name>
    <dbReference type="NCBI Taxonomy" id="307959"/>
    <lineage>
        <taxon>Eukaryota</taxon>
        <taxon>Metazoa</taxon>
        <taxon>Chordata</taxon>
        <taxon>Craniata</taxon>
        <taxon>Vertebrata</taxon>
        <taxon>Euteleostomi</taxon>
        <taxon>Actinopterygii</taxon>
        <taxon>Neopterygii</taxon>
        <taxon>Teleostei</taxon>
        <taxon>Ostariophysi</taxon>
        <taxon>Cypriniformes</taxon>
        <taxon>Cyprinidae</taxon>
        <taxon>Cyprininae</taxon>
        <taxon>Sinocyclocheilus</taxon>
    </lineage>
</organism>
<dbReference type="SUPFAM" id="SSF48726">
    <property type="entry name" value="Immunoglobulin"/>
    <property type="match status" value="1"/>
</dbReference>
<dbReference type="GO" id="GO:0045214">
    <property type="term" value="P:sarcomere organization"/>
    <property type="evidence" value="ECO:0007669"/>
    <property type="project" value="TreeGrafter"/>
</dbReference>
<reference evidence="3" key="2">
    <citation type="submission" date="2025-09" db="UniProtKB">
        <authorList>
            <consortium name="Ensembl"/>
        </authorList>
    </citation>
    <scope>IDENTIFICATION</scope>
</reference>
<proteinExistence type="predicted"/>
<sequence length="130" mass="14584">KQLPERTELTGLFVEKPESVVGIADVTFVVKVDSTNLTCKPTMKWLKGKWMDLGSKAGKHMQLKESYDRNTKIYTFEMKIVKVVPGDAGGYRCEVSAKDKCDSCTFEITVEAAEQEGQEDILSAFKRARV</sequence>
<dbReference type="InterPro" id="IPR013783">
    <property type="entry name" value="Ig-like_fold"/>
</dbReference>
<dbReference type="Ensembl" id="ENSSRHT00000006265.1">
    <property type="protein sequence ID" value="ENSSRHP00000006047.1"/>
    <property type="gene ID" value="ENSSRHG00000003730.1"/>
</dbReference>
<dbReference type="AlphaFoldDB" id="A0A673FXS5"/>
<keyword evidence="4" id="KW-1185">Reference proteome</keyword>
<dbReference type="Gene3D" id="2.60.40.10">
    <property type="entry name" value="Immunoglobulins"/>
    <property type="match status" value="1"/>
</dbReference>
<evidence type="ECO:0000313" key="3">
    <source>
        <dbReference type="Ensembl" id="ENSSRHP00000006047.1"/>
    </source>
</evidence>
<evidence type="ECO:0000259" key="2">
    <source>
        <dbReference type="SMART" id="SM00409"/>
    </source>
</evidence>
<dbReference type="GO" id="GO:0031430">
    <property type="term" value="C:M band"/>
    <property type="evidence" value="ECO:0007669"/>
    <property type="project" value="TreeGrafter"/>
</dbReference>
<dbReference type="InterPro" id="IPR036179">
    <property type="entry name" value="Ig-like_dom_sf"/>
</dbReference>
<reference evidence="3" key="1">
    <citation type="submission" date="2025-08" db="UniProtKB">
        <authorList>
            <consortium name="Ensembl"/>
        </authorList>
    </citation>
    <scope>IDENTIFICATION</scope>
</reference>
<dbReference type="Proteomes" id="UP000472270">
    <property type="component" value="Unassembled WGS sequence"/>
</dbReference>
<keyword evidence="1" id="KW-0677">Repeat</keyword>
<dbReference type="InterPro" id="IPR003599">
    <property type="entry name" value="Ig_sub"/>
</dbReference>
<feature type="domain" description="Immunoglobulin" evidence="2">
    <location>
        <begin position="17"/>
        <end position="111"/>
    </location>
</feature>
<protein>
    <recommendedName>
        <fullName evidence="2">Immunoglobulin domain-containing protein</fullName>
    </recommendedName>
</protein>
<name>A0A673FXS5_9TELE</name>
<dbReference type="FunFam" id="2.60.40.10:FF:000111">
    <property type="entry name" value="Myosin-binding protein C, slow type"/>
    <property type="match status" value="1"/>
</dbReference>
<dbReference type="PANTHER" id="PTHR13817:SF43">
    <property type="entry name" value="MYOSIN-BINDING PROTEIN C, FAST-TYPE"/>
    <property type="match status" value="1"/>
</dbReference>
<dbReference type="SMART" id="SM00409">
    <property type="entry name" value="IG"/>
    <property type="match status" value="1"/>
</dbReference>
<accession>A0A673FXS5</accession>
<dbReference type="InterPro" id="IPR050964">
    <property type="entry name" value="Striated_Muscle_Regulatory"/>
</dbReference>
<evidence type="ECO:0000256" key="1">
    <source>
        <dbReference type="ARBA" id="ARBA00022737"/>
    </source>
</evidence>
<dbReference type="PANTHER" id="PTHR13817">
    <property type="entry name" value="TITIN"/>
    <property type="match status" value="1"/>
</dbReference>
<evidence type="ECO:0000313" key="4">
    <source>
        <dbReference type="Proteomes" id="UP000472270"/>
    </source>
</evidence>